<sequence>MELSGRRIIRVISNNAVLTRDDSNEMVLVGRGIGFGRSDGDVIDESSIQQAYVDIDPERVHVLNWINALGSDSVDVIAQAVEAAADALGGLHPAVYVLLLDHIAFAVQRIGEGETIENPLVPQIKVMYPQEFEAARLAVRHLNAQLGIDLPEAEAGFIALHLNAARSGETVKQPLQRANRLAGLVDEVWRLLGSPGKSAHEDITRDLVALNRRLRAGNIRRNDAGHSIARDLGQDHAIATTILCRLLGADSLPRDMTGEAAFLAVTVHGWRQDISNAADHHRKGNE</sequence>
<dbReference type="Pfam" id="PF03123">
    <property type="entry name" value="CAT_RBD"/>
    <property type="match status" value="1"/>
</dbReference>
<dbReference type="PANTHER" id="PTHR30185">
    <property type="entry name" value="CRYPTIC BETA-GLUCOSIDE BGL OPERON ANTITERMINATOR"/>
    <property type="match status" value="1"/>
</dbReference>
<dbReference type="PROSITE" id="PS51372">
    <property type="entry name" value="PRD_2"/>
    <property type="match status" value="1"/>
</dbReference>
<dbReference type="InterPro" id="IPR011608">
    <property type="entry name" value="PRD"/>
</dbReference>
<keyword evidence="3" id="KW-0804">Transcription</keyword>
<dbReference type="EMBL" id="FNGP01000001">
    <property type="protein sequence ID" value="SDL17769.1"/>
    <property type="molecule type" value="Genomic_DNA"/>
</dbReference>
<dbReference type="AlphaFoldDB" id="A0A1G9HXU7"/>
<accession>A0A1G9HXU7</accession>
<keyword evidence="1" id="KW-0677">Repeat</keyword>
<dbReference type="SUPFAM" id="SSF50151">
    <property type="entry name" value="SacY-like RNA-binding domain"/>
    <property type="match status" value="1"/>
</dbReference>
<dbReference type="SUPFAM" id="SSF63520">
    <property type="entry name" value="PTS-regulatory domain, PRD"/>
    <property type="match status" value="1"/>
</dbReference>
<evidence type="ECO:0000259" key="4">
    <source>
        <dbReference type="PROSITE" id="PS51372"/>
    </source>
</evidence>
<dbReference type="SMART" id="SM01061">
    <property type="entry name" value="CAT_RBD"/>
    <property type="match status" value="1"/>
</dbReference>
<dbReference type="PANTHER" id="PTHR30185:SF18">
    <property type="entry name" value="TRANSCRIPTIONAL REGULATOR MTLR"/>
    <property type="match status" value="1"/>
</dbReference>
<keyword evidence="2" id="KW-0805">Transcription regulation</keyword>
<name>A0A1G9HXU7_9ACTN</name>
<proteinExistence type="predicted"/>
<evidence type="ECO:0000313" key="6">
    <source>
        <dbReference type="Proteomes" id="UP000199475"/>
    </source>
</evidence>
<keyword evidence="6" id="KW-1185">Reference proteome</keyword>
<gene>
    <name evidence="5" type="ORF">SAMN04488242_0600</name>
</gene>
<dbReference type="Pfam" id="PF00874">
    <property type="entry name" value="PRD"/>
    <property type="match status" value="1"/>
</dbReference>
<dbReference type="InterPro" id="IPR036650">
    <property type="entry name" value="CAT_RNA-bd_dom_sf"/>
</dbReference>
<reference evidence="5 6" key="1">
    <citation type="submission" date="2016-10" db="EMBL/GenBank/DDBJ databases">
        <authorList>
            <person name="de Groot N.N."/>
        </authorList>
    </citation>
    <scope>NUCLEOTIDE SEQUENCE [LARGE SCALE GENOMIC DNA]</scope>
    <source>
        <strain evidence="5 6">CGMCC 1.9159</strain>
    </source>
</reference>
<evidence type="ECO:0000256" key="1">
    <source>
        <dbReference type="ARBA" id="ARBA00022737"/>
    </source>
</evidence>
<dbReference type="InterPro" id="IPR004341">
    <property type="entry name" value="CAT_RNA-bd_dom"/>
</dbReference>
<evidence type="ECO:0000256" key="3">
    <source>
        <dbReference type="ARBA" id="ARBA00023163"/>
    </source>
</evidence>
<feature type="domain" description="PRD" evidence="4">
    <location>
        <begin position="68"/>
        <end position="172"/>
    </location>
</feature>
<organism evidence="5 6">
    <name type="scientific">Tessaracoccus oleiagri</name>
    <dbReference type="NCBI Taxonomy" id="686624"/>
    <lineage>
        <taxon>Bacteria</taxon>
        <taxon>Bacillati</taxon>
        <taxon>Actinomycetota</taxon>
        <taxon>Actinomycetes</taxon>
        <taxon>Propionibacteriales</taxon>
        <taxon>Propionibacteriaceae</taxon>
        <taxon>Tessaracoccus</taxon>
    </lineage>
</organism>
<evidence type="ECO:0000256" key="2">
    <source>
        <dbReference type="ARBA" id="ARBA00023015"/>
    </source>
</evidence>
<protein>
    <submittedName>
        <fullName evidence="5">Transcriptional antiterminator, BglG family</fullName>
    </submittedName>
</protein>
<dbReference type="Proteomes" id="UP000199475">
    <property type="component" value="Unassembled WGS sequence"/>
</dbReference>
<dbReference type="Gene3D" id="2.30.24.10">
    <property type="entry name" value="CAT RNA-binding domain"/>
    <property type="match status" value="1"/>
</dbReference>
<dbReference type="Gene3D" id="1.10.1790.10">
    <property type="entry name" value="PRD domain"/>
    <property type="match status" value="1"/>
</dbReference>
<dbReference type="InterPro" id="IPR050661">
    <property type="entry name" value="BglG_antiterminators"/>
</dbReference>
<evidence type="ECO:0000313" key="5">
    <source>
        <dbReference type="EMBL" id="SDL17769.1"/>
    </source>
</evidence>
<dbReference type="InterPro" id="IPR036634">
    <property type="entry name" value="PRD_sf"/>
</dbReference>
<dbReference type="OrthoDB" id="9813552at2"/>
<dbReference type="GO" id="GO:0003723">
    <property type="term" value="F:RNA binding"/>
    <property type="evidence" value="ECO:0007669"/>
    <property type="project" value="InterPro"/>
</dbReference>
<dbReference type="STRING" id="686624.SAMN04488242_0600"/>
<dbReference type="RefSeq" id="WP_093248765.1">
    <property type="nucleotide sequence ID" value="NZ_FNGP01000001.1"/>
</dbReference>
<dbReference type="GO" id="GO:0006355">
    <property type="term" value="P:regulation of DNA-templated transcription"/>
    <property type="evidence" value="ECO:0007669"/>
    <property type="project" value="InterPro"/>
</dbReference>